<dbReference type="PANTHER" id="PTHR34358:SF2">
    <property type="entry name" value="OS03G0411600 PROTEIN"/>
    <property type="match status" value="1"/>
</dbReference>
<evidence type="ECO:0000256" key="1">
    <source>
        <dbReference type="SAM" id="MobiDB-lite"/>
    </source>
</evidence>
<dbReference type="EMBL" id="AYRZ02000004">
    <property type="protein sequence ID" value="PHT84801.1"/>
    <property type="molecule type" value="Genomic_DNA"/>
</dbReference>
<comment type="caution">
    <text evidence="3">The sequence shown here is derived from an EMBL/GenBank/DDBJ whole genome shotgun (WGS) entry which is preliminary data.</text>
</comment>
<evidence type="ECO:0000313" key="3">
    <source>
        <dbReference type="EMBL" id="PHT84801.1"/>
    </source>
</evidence>
<evidence type="ECO:0000313" key="4">
    <source>
        <dbReference type="Proteomes" id="UP000222542"/>
    </source>
</evidence>
<dbReference type="OrthoDB" id="2020737at2759"/>
<keyword evidence="2" id="KW-0812">Transmembrane</keyword>
<feature type="transmembrane region" description="Helical" evidence="2">
    <location>
        <begin position="21"/>
        <end position="40"/>
    </location>
</feature>
<dbReference type="Gramene" id="PHT84801">
    <property type="protein sequence ID" value="PHT84801"/>
    <property type="gene ID" value="T459_13244"/>
</dbReference>
<organism evidence="3 4">
    <name type="scientific">Capsicum annuum</name>
    <name type="common">Capsicum pepper</name>
    <dbReference type="NCBI Taxonomy" id="4072"/>
    <lineage>
        <taxon>Eukaryota</taxon>
        <taxon>Viridiplantae</taxon>
        <taxon>Streptophyta</taxon>
        <taxon>Embryophyta</taxon>
        <taxon>Tracheophyta</taxon>
        <taxon>Spermatophyta</taxon>
        <taxon>Magnoliopsida</taxon>
        <taxon>eudicotyledons</taxon>
        <taxon>Gunneridae</taxon>
        <taxon>Pentapetalae</taxon>
        <taxon>asterids</taxon>
        <taxon>lamiids</taxon>
        <taxon>Solanales</taxon>
        <taxon>Solanaceae</taxon>
        <taxon>Solanoideae</taxon>
        <taxon>Capsiceae</taxon>
        <taxon>Capsicum</taxon>
    </lineage>
</organism>
<dbReference type="Proteomes" id="UP000222542">
    <property type="component" value="Unassembled WGS sequence"/>
</dbReference>
<reference evidence="3 4" key="1">
    <citation type="journal article" date="2014" name="Nat. Genet.">
        <title>Genome sequence of the hot pepper provides insights into the evolution of pungency in Capsicum species.</title>
        <authorList>
            <person name="Kim S."/>
            <person name="Park M."/>
            <person name="Yeom S.I."/>
            <person name="Kim Y.M."/>
            <person name="Lee J.M."/>
            <person name="Lee H.A."/>
            <person name="Seo E."/>
            <person name="Choi J."/>
            <person name="Cheong K."/>
            <person name="Kim K.T."/>
            <person name="Jung K."/>
            <person name="Lee G.W."/>
            <person name="Oh S.K."/>
            <person name="Bae C."/>
            <person name="Kim S.B."/>
            <person name="Lee H.Y."/>
            <person name="Kim S.Y."/>
            <person name="Kim M.S."/>
            <person name="Kang B.C."/>
            <person name="Jo Y.D."/>
            <person name="Yang H.B."/>
            <person name="Jeong H.J."/>
            <person name="Kang W.H."/>
            <person name="Kwon J.K."/>
            <person name="Shin C."/>
            <person name="Lim J.Y."/>
            <person name="Park J.H."/>
            <person name="Huh J.H."/>
            <person name="Kim J.S."/>
            <person name="Kim B.D."/>
            <person name="Cohen O."/>
            <person name="Paran I."/>
            <person name="Suh M.C."/>
            <person name="Lee S.B."/>
            <person name="Kim Y.K."/>
            <person name="Shin Y."/>
            <person name="Noh S.J."/>
            <person name="Park J."/>
            <person name="Seo Y.S."/>
            <person name="Kwon S.Y."/>
            <person name="Kim H.A."/>
            <person name="Park J.M."/>
            <person name="Kim H.J."/>
            <person name="Choi S.B."/>
            <person name="Bosland P.W."/>
            <person name="Reeves G."/>
            <person name="Jo S.H."/>
            <person name="Lee B.W."/>
            <person name="Cho H.T."/>
            <person name="Choi H.S."/>
            <person name="Lee M.S."/>
            <person name="Yu Y."/>
            <person name="Do Choi Y."/>
            <person name="Park B.S."/>
            <person name="van Deynze A."/>
            <person name="Ashrafi H."/>
            <person name="Hill T."/>
            <person name="Kim W.T."/>
            <person name="Pai H.S."/>
            <person name="Ahn H.K."/>
            <person name="Yeam I."/>
            <person name="Giovannoni J.J."/>
            <person name="Rose J.K."/>
            <person name="Sorensen I."/>
            <person name="Lee S.J."/>
            <person name="Kim R.W."/>
            <person name="Choi I.Y."/>
            <person name="Choi B.S."/>
            <person name="Lim J.S."/>
            <person name="Lee Y.H."/>
            <person name="Choi D."/>
        </authorList>
    </citation>
    <scope>NUCLEOTIDE SEQUENCE [LARGE SCALE GENOMIC DNA]</scope>
    <source>
        <strain evidence="4">cv. CM334</strain>
    </source>
</reference>
<dbReference type="Pfam" id="PF06708">
    <property type="entry name" value="DUF1195"/>
    <property type="match status" value="1"/>
</dbReference>
<feature type="region of interest" description="Disordered" evidence="1">
    <location>
        <begin position="167"/>
        <end position="205"/>
    </location>
</feature>
<keyword evidence="4" id="KW-1185">Reference proteome</keyword>
<accession>A0A1U8GB91</accession>
<dbReference type="OMA" id="KGSKSQM"/>
<feature type="compositionally biased region" description="Basic and acidic residues" evidence="1">
    <location>
        <begin position="181"/>
        <end position="192"/>
    </location>
</feature>
<dbReference type="InterPro" id="IPR010608">
    <property type="entry name" value="DUF1195"/>
</dbReference>
<name>A0A1U8GB91_CAPAN</name>
<dbReference type="KEGG" id="cann:107867018"/>
<feature type="transmembrane region" description="Helical" evidence="2">
    <location>
        <begin position="60"/>
        <end position="83"/>
    </location>
</feature>
<dbReference type="AlphaFoldDB" id="A0A1U8GB91"/>
<gene>
    <name evidence="3" type="ORF">T459_13244</name>
</gene>
<reference evidence="3 4" key="2">
    <citation type="journal article" date="2017" name="Genome Biol.">
        <title>New reference genome sequences of hot pepper reveal the massive evolution of plant disease-resistance genes by retroduplication.</title>
        <authorList>
            <person name="Kim S."/>
            <person name="Park J."/>
            <person name="Yeom S.I."/>
            <person name="Kim Y.M."/>
            <person name="Seo E."/>
            <person name="Kim K.T."/>
            <person name="Kim M.S."/>
            <person name="Lee J.M."/>
            <person name="Cheong K."/>
            <person name="Shin H.S."/>
            <person name="Kim S.B."/>
            <person name="Han K."/>
            <person name="Lee J."/>
            <person name="Park M."/>
            <person name="Lee H.A."/>
            <person name="Lee H.Y."/>
            <person name="Lee Y."/>
            <person name="Oh S."/>
            <person name="Lee J.H."/>
            <person name="Choi E."/>
            <person name="Choi E."/>
            <person name="Lee S.E."/>
            <person name="Jeon J."/>
            <person name="Kim H."/>
            <person name="Choi G."/>
            <person name="Song H."/>
            <person name="Lee J."/>
            <person name="Lee S.C."/>
            <person name="Kwon J.K."/>
            <person name="Lee H.Y."/>
            <person name="Koo N."/>
            <person name="Hong Y."/>
            <person name="Kim R.W."/>
            <person name="Kang W.H."/>
            <person name="Huh J.H."/>
            <person name="Kang B.C."/>
            <person name="Yang T.J."/>
            <person name="Lee Y.H."/>
            <person name="Bennetzen J.L."/>
            <person name="Choi D."/>
        </authorList>
    </citation>
    <scope>NUCLEOTIDE SEQUENCE [LARGE SCALE GENOMIC DNA]</scope>
    <source>
        <strain evidence="4">cv. CM334</strain>
    </source>
</reference>
<keyword evidence="2" id="KW-0472">Membrane</keyword>
<dbReference type="STRING" id="4072.A0A1U8GB91"/>
<protein>
    <submittedName>
        <fullName evidence="3">Uncharacterized protein</fullName>
    </submittedName>
</protein>
<feature type="compositionally biased region" description="Polar residues" evidence="1">
    <location>
        <begin position="167"/>
        <end position="180"/>
    </location>
</feature>
<sequence>MRIYQEMKDEEAQSRNSSISNITSNVTTVCSAVSVVAPVATIAKKDQGINGLFGKGKYKLWVLAAILLLAFWSMFTGSLTLSLNWSTANLSRLSDASDFNIHEDLDILELEEREKMVKHMWDVYTQSSRIRLPKFWQDAFQAAYLDLTSDSPTTRDTAVSEIAKMSLRSTSTYESPSNKQSEPREIEKEKGSKSQMKTTTTKKPK</sequence>
<keyword evidence="2" id="KW-1133">Transmembrane helix</keyword>
<proteinExistence type="predicted"/>
<evidence type="ECO:0000256" key="2">
    <source>
        <dbReference type="SAM" id="Phobius"/>
    </source>
</evidence>
<dbReference type="PANTHER" id="PTHR34358">
    <property type="entry name" value="OS03G0411600 PROTEIN"/>
    <property type="match status" value="1"/>
</dbReference>